<dbReference type="Proteomes" id="UP000030744">
    <property type="component" value="Unassembled WGS sequence"/>
</dbReference>
<keyword evidence="2" id="KW-0472">Membrane</keyword>
<keyword evidence="4" id="KW-1185">Reference proteome</keyword>
<dbReference type="VEuPathDB" id="ToxoDB:EMH_0068810"/>
<feature type="region of interest" description="Disordered" evidence="1">
    <location>
        <begin position="128"/>
        <end position="245"/>
    </location>
</feature>
<feature type="compositionally biased region" description="Basic residues" evidence="1">
    <location>
        <begin position="233"/>
        <end position="245"/>
    </location>
</feature>
<feature type="compositionally biased region" description="Acidic residues" evidence="1">
    <location>
        <begin position="128"/>
        <end position="140"/>
    </location>
</feature>
<feature type="transmembrane region" description="Helical" evidence="2">
    <location>
        <begin position="75"/>
        <end position="96"/>
    </location>
</feature>
<evidence type="ECO:0000313" key="4">
    <source>
        <dbReference type="Proteomes" id="UP000030744"/>
    </source>
</evidence>
<organism evidence="3 4">
    <name type="scientific">Eimeria mitis</name>
    <dbReference type="NCBI Taxonomy" id="44415"/>
    <lineage>
        <taxon>Eukaryota</taxon>
        <taxon>Sar</taxon>
        <taxon>Alveolata</taxon>
        <taxon>Apicomplexa</taxon>
        <taxon>Conoidasida</taxon>
        <taxon>Coccidia</taxon>
        <taxon>Eucoccidiorida</taxon>
        <taxon>Eimeriorina</taxon>
        <taxon>Eimeriidae</taxon>
        <taxon>Eimeria</taxon>
    </lineage>
</organism>
<dbReference type="GeneID" id="25381413"/>
<sequence>MGHPATPAGGDEQAAARPVLGSFANVSSFVSEDLNVGFPVNTWEHPFGLPGAADAATSAHTRGPPTPRHSGLRSLTFVTALVFASALAVVFLITLCRQLNSKAATRRLSDQEDGHRSPRAIDVCDEELEEDTQQADEDPVEGPSGGPPESTSEGPLRGPPETPQRPTTPEAGASRKRGIDSSKQGGQKGAKKAKAAYANAASTAANRADKRGQRKRKPLLSLGRMETRQRSSNSRRRSSRWRRSR</sequence>
<proteinExistence type="predicted"/>
<dbReference type="AlphaFoldDB" id="U6K1W8"/>
<reference evidence="3" key="1">
    <citation type="submission" date="2013-10" db="EMBL/GenBank/DDBJ databases">
        <title>Genomic analysis of the causative agents of coccidiosis in chickens.</title>
        <authorList>
            <person name="Reid A.J."/>
            <person name="Blake D."/>
            <person name="Billington K."/>
            <person name="Browne H."/>
            <person name="Dunn M."/>
            <person name="Hung S."/>
            <person name="Kawahara F."/>
            <person name="Miranda-Saavedra D."/>
            <person name="Mourier T."/>
            <person name="Nagra H."/>
            <person name="Otto T.D."/>
            <person name="Rawlings N."/>
            <person name="Sanchez A."/>
            <person name="Sanders M."/>
            <person name="Subramaniam C."/>
            <person name="Tay Y."/>
            <person name="Dear P."/>
            <person name="Doerig C."/>
            <person name="Gruber A."/>
            <person name="Parkinson J."/>
            <person name="Shirley M."/>
            <person name="Wan K.L."/>
            <person name="Berriman M."/>
            <person name="Tomley F."/>
            <person name="Pain A."/>
        </authorList>
    </citation>
    <scope>NUCLEOTIDE SEQUENCE [LARGE SCALE GENOMIC DNA]</scope>
    <source>
        <strain evidence="3">Houghton</strain>
    </source>
</reference>
<evidence type="ECO:0000256" key="1">
    <source>
        <dbReference type="SAM" id="MobiDB-lite"/>
    </source>
</evidence>
<keyword evidence="2" id="KW-0812">Transmembrane</keyword>
<keyword evidence="2" id="KW-1133">Transmembrane helix</keyword>
<dbReference type="RefSeq" id="XP_013354254.1">
    <property type="nucleotide sequence ID" value="XM_013498800.1"/>
</dbReference>
<dbReference type="EMBL" id="HG683486">
    <property type="protein sequence ID" value="CDJ31689.1"/>
    <property type="molecule type" value="Genomic_DNA"/>
</dbReference>
<feature type="compositionally biased region" description="Low complexity" evidence="1">
    <location>
        <begin position="195"/>
        <end position="206"/>
    </location>
</feature>
<reference evidence="3" key="2">
    <citation type="submission" date="2013-10" db="EMBL/GenBank/DDBJ databases">
        <authorList>
            <person name="Aslett M."/>
        </authorList>
    </citation>
    <scope>NUCLEOTIDE SEQUENCE [LARGE SCALE GENOMIC DNA]</scope>
    <source>
        <strain evidence="3">Houghton</strain>
    </source>
</reference>
<evidence type="ECO:0000313" key="3">
    <source>
        <dbReference type="EMBL" id="CDJ31689.1"/>
    </source>
</evidence>
<evidence type="ECO:0000256" key="2">
    <source>
        <dbReference type="SAM" id="Phobius"/>
    </source>
</evidence>
<evidence type="ECO:0008006" key="5">
    <source>
        <dbReference type="Google" id="ProtNLM"/>
    </source>
</evidence>
<gene>
    <name evidence="3" type="ORF">EMH_0068810</name>
</gene>
<name>U6K1W8_9EIME</name>
<accession>U6K1W8</accession>
<protein>
    <recommendedName>
        <fullName evidence="5">Transmembrane protein</fullName>
    </recommendedName>
</protein>